<protein>
    <recommendedName>
        <fullName evidence="3">Secreted protein</fullName>
    </recommendedName>
</protein>
<proteinExistence type="predicted"/>
<dbReference type="EMBL" id="GIFC01003824">
    <property type="protein sequence ID" value="MXU85907.1"/>
    <property type="molecule type" value="Transcribed_RNA"/>
</dbReference>
<name>A0A6B0U9V5_IXORI</name>
<evidence type="ECO:0008006" key="3">
    <source>
        <dbReference type="Google" id="ProtNLM"/>
    </source>
</evidence>
<dbReference type="AlphaFoldDB" id="A0A6B0U9V5"/>
<evidence type="ECO:0000313" key="2">
    <source>
        <dbReference type="EMBL" id="MXU85907.1"/>
    </source>
</evidence>
<reference evidence="2" key="1">
    <citation type="submission" date="2019-12" db="EMBL/GenBank/DDBJ databases">
        <title>An insight into the sialome of adult female Ixodes ricinus ticks feeding for 6 days.</title>
        <authorList>
            <person name="Perner J."/>
            <person name="Ribeiro J.M.C."/>
        </authorList>
    </citation>
    <scope>NUCLEOTIDE SEQUENCE</scope>
    <source>
        <strain evidence="2">Semi-engorged</strain>
        <tissue evidence="2">Salivary glands</tissue>
    </source>
</reference>
<organism evidence="2">
    <name type="scientific">Ixodes ricinus</name>
    <name type="common">Common tick</name>
    <name type="synonym">Acarus ricinus</name>
    <dbReference type="NCBI Taxonomy" id="34613"/>
    <lineage>
        <taxon>Eukaryota</taxon>
        <taxon>Metazoa</taxon>
        <taxon>Ecdysozoa</taxon>
        <taxon>Arthropoda</taxon>
        <taxon>Chelicerata</taxon>
        <taxon>Arachnida</taxon>
        <taxon>Acari</taxon>
        <taxon>Parasitiformes</taxon>
        <taxon>Ixodida</taxon>
        <taxon>Ixodoidea</taxon>
        <taxon>Ixodidae</taxon>
        <taxon>Ixodinae</taxon>
        <taxon>Ixodes</taxon>
    </lineage>
</organism>
<feature type="chain" id="PRO_5025621105" description="Secreted protein" evidence="1">
    <location>
        <begin position="20"/>
        <end position="88"/>
    </location>
</feature>
<evidence type="ECO:0000256" key="1">
    <source>
        <dbReference type="SAM" id="SignalP"/>
    </source>
</evidence>
<accession>A0A6B0U9V5</accession>
<sequence>MTKRFSFFLSSCWLSALLSFRSHMWLRHSEAVGRSSFSLTRSTAMKSFASSEIFSKLSSSKSYSALVTLAMVSSSLLPIKGESPESRT</sequence>
<feature type="signal peptide" evidence="1">
    <location>
        <begin position="1"/>
        <end position="19"/>
    </location>
</feature>
<keyword evidence="1" id="KW-0732">Signal</keyword>